<organism evidence="1 2">
    <name type="scientific">Floricoccus penangensis</name>
    <dbReference type="NCBI Taxonomy" id="1859475"/>
    <lineage>
        <taxon>Bacteria</taxon>
        <taxon>Bacillati</taxon>
        <taxon>Bacillota</taxon>
        <taxon>Bacilli</taxon>
        <taxon>Lactobacillales</taxon>
        <taxon>Streptococcaceae</taxon>
        <taxon>Floricoccus</taxon>
    </lineage>
</organism>
<keyword evidence="2" id="KW-1185">Reference proteome</keyword>
<dbReference type="InterPro" id="IPR009910">
    <property type="entry name" value="DUF1450"/>
</dbReference>
<sequence>MLPLVEFCQFNLLKGSQIVLEHLEERSDIDILVSDCLSQCSLCAKSLYCSFEGKIISSDDAVGLELLINDEIIEWYKDL</sequence>
<dbReference type="EMBL" id="MKIQ01000031">
    <property type="protein sequence ID" value="OFI45786.1"/>
    <property type="molecule type" value="Genomic_DNA"/>
</dbReference>
<proteinExistence type="predicted"/>
<accession>A0A9Q5JEC2</accession>
<dbReference type="Pfam" id="PF07293">
    <property type="entry name" value="DUF1450"/>
    <property type="match status" value="1"/>
</dbReference>
<gene>
    <name evidence="1" type="ORF">BG262_07240</name>
</gene>
<evidence type="ECO:0000313" key="1">
    <source>
        <dbReference type="EMBL" id="OFI45786.1"/>
    </source>
</evidence>
<protein>
    <recommendedName>
        <fullName evidence="3">DUF1450 domain-containing protein</fullName>
    </recommendedName>
</protein>
<evidence type="ECO:0000313" key="2">
    <source>
        <dbReference type="Proteomes" id="UP000177273"/>
    </source>
</evidence>
<evidence type="ECO:0008006" key="3">
    <source>
        <dbReference type="Google" id="ProtNLM"/>
    </source>
</evidence>
<reference evidence="2" key="1">
    <citation type="submission" date="2016-09" db="EMBL/GenBank/DDBJ databases">
        <title>Draft genome sequence of a novel species of the family Streptococcaceae isolated from flowers.</title>
        <authorList>
            <person name="Chuah L.-O."/>
            <person name="Yap K.-P."/>
            <person name="Thong K.L."/>
            <person name="Liong M.T."/>
            <person name="Ahmad R."/>
            <person name="Rusul G."/>
        </authorList>
    </citation>
    <scope>NUCLEOTIDE SEQUENCE [LARGE SCALE GENOMIC DNA]</scope>
    <source>
        <strain evidence="2">HibF3</strain>
    </source>
</reference>
<comment type="caution">
    <text evidence="1">The sequence shown here is derived from an EMBL/GenBank/DDBJ whole genome shotgun (WGS) entry which is preliminary data.</text>
</comment>
<dbReference type="AlphaFoldDB" id="A0A9Q5JEC2"/>
<dbReference type="Proteomes" id="UP000177273">
    <property type="component" value="Unassembled WGS sequence"/>
</dbReference>
<name>A0A9Q5JEC2_9LACT</name>